<feature type="transmembrane region" description="Helical" evidence="6">
    <location>
        <begin position="381"/>
        <end position="404"/>
    </location>
</feature>
<dbReference type="PROSITE" id="PS00216">
    <property type="entry name" value="SUGAR_TRANSPORT_1"/>
    <property type="match status" value="1"/>
</dbReference>
<feature type="transmembrane region" description="Helical" evidence="6">
    <location>
        <begin position="581"/>
        <end position="603"/>
    </location>
</feature>
<reference evidence="9" key="1">
    <citation type="submission" date="2023-01" db="EMBL/GenBank/DDBJ databases">
        <title>Key to firefly adult light organ development and bioluminescence: homeobox transcription factors regulate luciferase expression and transportation to peroxisome.</title>
        <authorList>
            <person name="Fu X."/>
        </authorList>
    </citation>
    <scope>NUCLEOTIDE SEQUENCE [LARGE SCALE GENOMIC DNA]</scope>
</reference>
<feature type="compositionally biased region" description="Polar residues" evidence="5">
    <location>
        <begin position="1"/>
        <end position="16"/>
    </location>
</feature>
<feature type="domain" description="Major facilitator superfamily (MFS) profile" evidence="7">
    <location>
        <begin position="248"/>
        <end position="726"/>
    </location>
</feature>
<dbReference type="Proteomes" id="UP001353858">
    <property type="component" value="Unassembled WGS sequence"/>
</dbReference>
<dbReference type="Gene3D" id="1.20.1250.20">
    <property type="entry name" value="MFS general substrate transporter like domains"/>
    <property type="match status" value="1"/>
</dbReference>
<evidence type="ECO:0000256" key="1">
    <source>
        <dbReference type="ARBA" id="ARBA00004141"/>
    </source>
</evidence>
<feature type="transmembrane region" description="Helical" evidence="6">
    <location>
        <begin position="438"/>
        <end position="461"/>
    </location>
</feature>
<accession>A0AAN7Q598</accession>
<comment type="caution">
    <text evidence="8">The sequence shown here is derived from an EMBL/GenBank/DDBJ whole genome shotgun (WGS) entry which is preliminary data.</text>
</comment>
<evidence type="ECO:0000259" key="7">
    <source>
        <dbReference type="PROSITE" id="PS50850"/>
    </source>
</evidence>
<evidence type="ECO:0000256" key="2">
    <source>
        <dbReference type="ARBA" id="ARBA00022692"/>
    </source>
</evidence>
<keyword evidence="4 6" id="KW-0472">Membrane</keyword>
<dbReference type="InterPro" id="IPR020846">
    <property type="entry name" value="MFS_dom"/>
</dbReference>
<feature type="transmembrane region" description="Helical" evidence="6">
    <location>
        <begin position="410"/>
        <end position="431"/>
    </location>
</feature>
<proteinExistence type="predicted"/>
<comment type="subcellular location">
    <subcellularLocation>
        <location evidence="1">Membrane</location>
        <topology evidence="1">Multi-pass membrane protein</topology>
    </subcellularLocation>
</comment>
<feature type="region of interest" description="Disordered" evidence="5">
    <location>
        <begin position="1"/>
        <end position="51"/>
    </location>
</feature>
<dbReference type="InterPro" id="IPR005829">
    <property type="entry name" value="Sugar_transporter_CS"/>
</dbReference>
<sequence length="763" mass="86106">METSLTTIQSTSSASFKSPEEVRPYPKALPRKRKGGRNPGRTRILTDTPEKEAIEVEYDAREEKKTDERQNPTGGGYCFLREENRRLGSGVSADEEFPILKEIQIILKRAEQHTKQSATIEIDHDDEKVINEDVTHGEFREMEEFDTERYTLLSKTQSLVDKSNFDTVNHKPRTNQTHFNLDALNNDNKQQFDMSQNSNVTETDGVIKSDSFRSYGTSSEDAISQNNKEADLIESTIGNFGLWQFRISFLLSLLKFPMAWIQLSIVFLAPPTEFWCRQPQQFKNITFPKWRQISGIELPDNANKNEGQTKMTNDTCNKNFRCPWGYEYNTSQIASSIITEWNLVCSRAHLAELTQVTLMFGVLLGSIIIGLAADKFGRKKVLLASILLQTLFGLITAIVPWFGVFTITRFFLGFADGGVMVISFVLCMEIVGGKWRTIVPILYQIPFGIGNSLMAIIAYFLRNWRDLQFTLSALSSFYATYICLIPESPRWLFITMETEKTVKLLEKAADVNKLDKSQIRSIVERLSNNKAHFVKQNFGVGVLFKTPQMRKRSTLLCMSSFIAGMSFYGFSQYLAEISTNIYFATFLGGLIIIPGGFLCIIVVTKCGRRISIAAATLYVAICFFGICLFPIGVYRNDWPRVVLEVNGLLGMSIAYPALYLYISELYPTVLRNSGLGTTVMFSRLGSMLAPVLLATTKVLPFLPLIIFGCLSIFQASLILPLPETLNTALPDIVNDIEMSDVSRYPAEDVTSKLLKSKTEDIRK</sequence>
<dbReference type="PROSITE" id="PS50850">
    <property type="entry name" value="MFS"/>
    <property type="match status" value="1"/>
</dbReference>
<evidence type="ECO:0000313" key="8">
    <source>
        <dbReference type="EMBL" id="KAK4883237.1"/>
    </source>
</evidence>
<feature type="transmembrane region" description="Helical" evidence="6">
    <location>
        <begin position="555"/>
        <end position="575"/>
    </location>
</feature>
<dbReference type="AlphaFoldDB" id="A0AAN7Q598"/>
<dbReference type="PANTHER" id="PTHR24064">
    <property type="entry name" value="SOLUTE CARRIER FAMILY 22 MEMBER"/>
    <property type="match status" value="1"/>
</dbReference>
<dbReference type="SUPFAM" id="SSF103473">
    <property type="entry name" value="MFS general substrate transporter"/>
    <property type="match status" value="1"/>
</dbReference>
<feature type="transmembrane region" description="Helical" evidence="6">
    <location>
        <begin position="353"/>
        <end position="374"/>
    </location>
</feature>
<feature type="transmembrane region" description="Helical" evidence="6">
    <location>
        <begin position="645"/>
        <end position="662"/>
    </location>
</feature>
<dbReference type="CDD" id="cd17317">
    <property type="entry name" value="MFS_SLC22"/>
    <property type="match status" value="1"/>
</dbReference>
<dbReference type="InterPro" id="IPR036259">
    <property type="entry name" value="MFS_trans_sf"/>
</dbReference>
<evidence type="ECO:0000256" key="4">
    <source>
        <dbReference type="ARBA" id="ARBA00023136"/>
    </source>
</evidence>
<evidence type="ECO:0000256" key="6">
    <source>
        <dbReference type="SAM" id="Phobius"/>
    </source>
</evidence>
<dbReference type="PROSITE" id="PS00217">
    <property type="entry name" value="SUGAR_TRANSPORT_2"/>
    <property type="match status" value="1"/>
</dbReference>
<evidence type="ECO:0000256" key="3">
    <source>
        <dbReference type="ARBA" id="ARBA00022989"/>
    </source>
</evidence>
<keyword evidence="9" id="KW-1185">Reference proteome</keyword>
<gene>
    <name evidence="8" type="ORF">RN001_006556</name>
</gene>
<protein>
    <recommendedName>
        <fullName evidence="7">Major facilitator superfamily (MFS) profile domain-containing protein</fullName>
    </recommendedName>
</protein>
<dbReference type="GO" id="GO:0016020">
    <property type="term" value="C:membrane"/>
    <property type="evidence" value="ECO:0007669"/>
    <property type="project" value="UniProtKB-SubCell"/>
</dbReference>
<keyword evidence="3 6" id="KW-1133">Transmembrane helix</keyword>
<evidence type="ECO:0000256" key="5">
    <source>
        <dbReference type="SAM" id="MobiDB-lite"/>
    </source>
</evidence>
<name>A0AAN7Q598_9COLE</name>
<dbReference type="Pfam" id="PF00083">
    <property type="entry name" value="Sugar_tr"/>
    <property type="match status" value="1"/>
</dbReference>
<organism evidence="8 9">
    <name type="scientific">Aquatica leii</name>
    <dbReference type="NCBI Taxonomy" id="1421715"/>
    <lineage>
        <taxon>Eukaryota</taxon>
        <taxon>Metazoa</taxon>
        <taxon>Ecdysozoa</taxon>
        <taxon>Arthropoda</taxon>
        <taxon>Hexapoda</taxon>
        <taxon>Insecta</taxon>
        <taxon>Pterygota</taxon>
        <taxon>Neoptera</taxon>
        <taxon>Endopterygota</taxon>
        <taxon>Coleoptera</taxon>
        <taxon>Polyphaga</taxon>
        <taxon>Elateriformia</taxon>
        <taxon>Elateroidea</taxon>
        <taxon>Lampyridae</taxon>
        <taxon>Luciolinae</taxon>
        <taxon>Aquatica</taxon>
    </lineage>
</organism>
<evidence type="ECO:0000313" key="9">
    <source>
        <dbReference type="Proteomes" id="UP001353858"/>
    </source>
</evidence>
<dbReference type="EMBL" id="JARPUR010000002">
    <property type="protein sequence ID" value="KAK4883237.1"/>
    <property type="molecule type" value="Genomic_DNA"/>
</dbReference>
<feature type="transmembrane region" description="Helical" evidence="6">
    <location>
        <begin position="701"/>
        <end position="721"/>
    </location>
</feature>
<dbReference type="InterPro" id="IPR005828">
    <property type="entry name" value="MFS_sugar_transport-like"/>
</dbReference>
<dbReference type="GO" id="GO:0022857">
    <property type="term" value="F:transmembrane transporter activity"/>
    <property type="evidence" value="ECO:0007669"/>
    <property type="project" value="InterPro"/>
</dbReference>
<keyword evidence="2 6" id="KW-0812">Transmembrane</keyword>
<feature type="transmembrane region" description="Helical" evidence="6">
    <location>
        <begin position="610"/>
        <end position="633"/>
    </location>
</feature>